<dbReference type="GO" id="GO:0061817">
    <property type="term" value="P:endoplasmic reticulum-plasma membrane tethering"/>
    <property type="evidence" value="ECO:0007669"/>
    <property type="project" value="TreeGrafter"/>
</dbReference>
<dbReference type="PROSITE" id="PS50202">
    <property type="entry name" value="MSP"/>
    <property type="match status" value="1"/>
</dbReference>
<feature type="compositionally biased region" description="Polar residues" evidence="6">
    <location>
        <begin position="230"/>
        <end position="239"/>
    </location>
</feature>
<name>T0Q3P8_SAPDV</name>
<dbReference type="GO" id="GO:0090158">
    <property type="term" value="P:endoplasmic reticulum membrane organization"/>
    <property type="evidence" value="ECO:0007669"/>
    <property type="project" value="TreeGrafter"/>
</dbReference>
<dbReference type="OrthoDB" id="264603at2759"/>
<organism evidence="9 10">
    <name type="scientific">Saprolegnia diclina (strain VS20)</name>
    <dbReference type="NCBI Taxonomy" id="1156394"/>
    <lineage>
        <taxon>Eukaryota</taxon>
        <taxon>Sar</taxon>
        <taxon>Stramenopiles</taxon>
        <taxon>Oomycota</taxon>
        <taxon>Saprolegniomycetes</taxon>
        <taxon>Saprolegniales</taxon>
        <taxon>Saprolegniaceae</taxon>
        <taxon>Saprolegnia</taxon>
    </lineage>
</organism>
<keyword evidence="3 7" id="KW-0812">Transmembrane</keyword>
<dbReference type="SUPFAM" id="SSF49354">
    <property type="entry name" value="PapD-like"/>
    <property type="match status" value="1"/>
</dbReference>
<dbReference type="Proteomes" id="UP000030762">
    <property type="component" value="Unassembled WGS sequence"/>
</dbReference>
<evidence type="ECO:0000256" key="2">
    <source>
        <dbReference type="ARBA" id="ARBA00008932"/>
    </source>
</evidence>
<dbReference type="AlphaFoldDB" id="T0Q3P8"/>
<evidence type="ECO:0000313" key="9">
    <source>
        <dbReference type="EMBL" id="EQC28030.1"/>
    </source>
</evidence>
<dbReference type="eggNOG" id="KOG0439">
    <property type="taxonomic scope" value="Eukaryota"/>
</dbReference>
<dbReference type="Gene3D" id="2.60.40.10">
    <property type="entry name" value="Immunoglobulins"/>
    <property type="match status" value="1"/>
</dbReference>
<reference evidence="9 10" key="1">
    <citation type="submission" date="2012-04" db="EMBL/GenBank/DDBJ databases">
        <title>The Genome Sequence of Saprolegnia declina VS20.</title>
        <authorList>
            <consortium name="The Broad Institute Genome Sequencing Platform"/>
            <person name="Russ C."/>
            <person name="Nusbaum C."/>
            <person name="Tyler B."/>
            <person name="van West P."/>
            <person name="Dieguez-Uribeondo J."/>
            <person name="de Bruijn I."/>
            <person name="Tripathy S."/>
            <person name="Jiang R."/>
            <person name="Young S.K."/>
            <person name="Zeng Q."/>
            <person name="Gargeya S."/>
            <person name="Fitzgerald M."/>
            <person name="Haas B."/>
            <person name="Abouelleil A."/>
            <person name="Alvarado L."/>
            <person name="Arachchi H.M."/>
            <person name="Berlin A."/>
            <person name="Chapman S.B."/>
            <person name="Goldberg J."/>
            <person name="Griggs A."/>
            <person name="Gujja S."/>
            <person name="Hansen M."/>
            <person name="Howarth C."/>
            <person name="Imamovic A."/>
            <person name="Larimer J."/>
            <person name="McCowen C."/>
            <person name="Montmayeur A."/>
            <person name="Murphy C."/>
            <person name="Neiman D."/>
            <person name="Pearson M."/>
            <person name="Priest M."/>
            <person name="Roberts A."/>
            <person name="Saif S."/>
            <person name="Shea T."/>
            <person name="Sisk P."/>
            <person name="Sykes S."/>
            <person name="Wortman J."/>
            <person name="Nusbaum C."/>
            <person name="Birren B."/>
        </authorList>
    </citation>
    <scope>NUCLEOTIDE SEQUENCE [LARGE SCALE GENOMIC DNA]</scope>
    <source>
        <strain evidence="9 10">VS20</strain>
    </source>
</reference>
<comment type="subcellular location">
    <subcellularLocation>
        <location evidence="1">Membrane</location>
        <topology evidence="1">Single-pass type IV membrane protein</topology>
    </subcellularLocation>
</comment>
<keyword evidence="5 7" id="KW-0472">Membrane</keyword>
<dbReference type="STRING" id="1156394.T0Q3P8"/>
<dbReference type="InterPro" id="IPR013783">
    <property type="entry name" value="Ig-like_fold"/>
</dbReference>
<dbReference type="PANTHER" id="PTHR10809:SF6">
    <property type="entry name" value="AT11025P-RELATED"/>
    <property type="match status" value="1"/>
</dbReference>
<evidence type="ECO:0000256" key="4">
    <source>
        <dbReference type="ARBA" id="ARBA00022989"/>
    </source>
</evidence>
<feature type="domain" description="MSP" evidence="8">
    <location>
        <begin position="13"/>
        <end position="152"/>
    </location>
</feature>
<dbReference type="RefSeq" id="XP_008618455.1">
    <property type="nucleotide sequence ID" value="XM_008620233.1"/>
</dbReference>
<dbReference type="OMA" id="TTQPRRY"/>
<evidence type="ECO:0000259" key="8">
    <source>
        <dbReference type="PROSITE" id="PS50202"/>
    </source>
</evidence>
<dbReference type="InterPro" id="IPR008962">
    <property type="entry name" value="PapD-like_sf"/>
</dbReference>
<dbReference type="InParanoid" id="T0Q3P8"/>
<dbReference type="GeneID" id="19954853"/>
<dbReference type="InterPro" id="IPR000535">
    <property type="entry name" value="MSP_dom"/>
</dbReference>
<evidence type="ECO:0000256" key="7">
    <source>
        <dbReference type="SAM" id="Phobius"/>
    </source>
</evidence>
<evidence type="ECO:0000256" key="5">
    <source>
        <dbReference type="ARBA" id="ARBA00023136"/>
    </source>
</evidence>
<evidence type="ECO:0000256" key="1">
    <source>
        <dbReference type="ARBA" id="ARBA00004211"/>
    </source>
</evidence>
<evidence type="ECO:0000313" key="10">
    <source>
        <dbReference type="Proteomes" id="UP000030762"/>
    </source>
</evidence>
<dbReference type="PANTHER" id="PTHR10809">
    <property type="entry name" value="VESICLE-ASSOCIATED MEMBRANE PROTEIN-ASSOCIATED PROTEIN"/>
    <property type="match status" value="1"/>
</dbReference>
<dbReference type="EMBL" id="JH767199">
    <property type="protein sequence ID" value="EQC28030.1"/>
    <property type="molecule type" value="Genomic_DNA"/>
</dbReference>
<accession>T0Q3P8</accession>
<dbReference type="InterPro" id="IPR016763">
    <property type="entry name" value="VAP"/>
</dbReference>
<feature type="transmembrane region" description="Helical" evidence="7">
    <location>
        <begin position="287"/>
        <end position="306"/>
    </location>
</feature>
<dbReference type="VEuPathDB" id="FungiDB:SDRG_14126"/>
<dbReference type="Pfam" id="PF00635">
    <property type="entry name" value="Motile_Sperm"/>
    <property type="match status" value="1"/>
</dbReference>
<keyword evidence="4 7" id="KW-1133">Transmembrane helix</keyword>
<proteinExistence type="inferred from homology"/>
<evidence type="ECO:0000256" key="6">
    <source>
        <dbReference type="SAM" id="MobiDB-lite"/>
    </source>
</evidence>
<comment type="similarity">
    <text evidence="2">Belongs to the VAMP-associated protein (VAP) (TC 9.B.17) family.</text>
</comment>
<keyword evidence="10" id="KW-1185">Reference proteome</keyword>
<evidence type="ECO:0000256" key="3">
    <source>
        <dbReference type="ARBA" id="ARBA00022692"/>
    </source>
</evidence>
<sequence length="307" mass="33759">MDSMMDSSSAAHSITLDPTDSLSFALALGSSPQVALVISNPSSVENVAFKLRTKRPTRFIVRPNQGVIGPNSSATVLVILQQKDCDELLRVDESERQLSNDKFLVQSVGVDAEFCDLLTKKSAKEVMDDLTTLWANAEKETISNKKLWCRFELAPGALTSALLESPPEAAPKSLSTQQSVYASTAEDSIRQEMMAEMAVLRKKYDELVAFTVQLTAQRDTLMGDLDKSRQQNQKLTTEQQRLKRQTSDMSTLRQRRPEGSADDATTAAGNASPTRAPTAEAPPKPPLTLFHVLICAILFFLIGRYYG</sequence>
<gene>
    <name evidence="9" type="ORF">SDRG_14126</name>
</gene>
<dbReference type="GO" id="GO:0005886">
    <property type="term" value="C:plasma membrane"/>
    <property type="evidence" value="ECO:0007669"/>
    <property type="project" value="TreeGrafter"/>
</dbReference>
<feature type="region of interest" description="Disordered" evidence="6">
    <location>
        <begin position="223"/>
        <end position="283"/>
    </location>
</feature>
<dbReference type="GO" id="GO:0005789">
    <property type="term" value="C:endoplasmic reticulum membrane"/>
    <property type="evidence" value="ECO:0007669"/>
    <property type="project" value="InterPro"/>
</dbReference>
<protein>
    <recommendedName>
        <fullName evidence="8">MSP domain-containing protein</fullName>
    </recommendedName>
</protein>